<name>A0A0E9P7J3_ANGAN</name>
<protein>
    <submittedName>
        <fullName evidence="1">Uncharacterized protein</fullName>
    </submittedName>
</protein>
<reference evidence="1" key="1">
    <citation type="submission" date="2014-11" db="EMBL/GenBank/DDBJ databases">
        <authorList>
            <person name="Amaro Gonzalez C."/>
        </authorList>
    </citation>
    <scope>NUCLEOTIDE SEQUENCE</scope>
</reference>
<proteinExistence type="predicted"/>
<dbReference type="AlphaFoldDB" id="A0A0E9P7J3"/>
<dbReference type="EMBL" id="GBXM01108325">
    <property type="protein sequence ID" value="JAH00252.1"/>
    <property type="molecule type" value="Transcribed_RNA"/>
</dbReference>
<reference evidence="1" key="2">
    <citation type="journal article" date="2015" name="Fish Shellfish Immunol.">
        <title>Early steps in the European eel (Anguilla anguilla)-Vibrio vulnificus interaction in the gills: Role of the RtxA13 toxin.</title>
        <authorList>
            <person name="Callol A."/>
            <person name="Pajuelo D."/>
            <person name="Ebbesson L."/>
            <person name="Teles M."/>
            <person name="MacKenzie S."/>
            <person name="Amaro C."/>
        </authorList>
    </citation>
    <scope>NUCLEOTIDE SEQUENCE</scope>
</reference>
<accession>A0A0E9P7J3</accession>
<evidence type="ECO:0000313" key="1">
    <source>
        <dbReference type="EMBL" id="JAH00252.1"/>
    </source>
</evidence>
<organism evidence="1">
    <name type="scientific">Anguilla anguilla</name>
    <name type="common">European freshwater eel</name>
    <name type="synonym">Muraena anguilla</name>
    <dbReference type="NCBI Taxonomy" id="7936"/>
    <lineage>
        <taxon>Eukaryota</taxon>
        <taxon>Metazoa</taxon>
        <taxon>Chordata</taxon>
        <taxon>Craniata</taxon>
        <taxon>Vertebrata</taxon>
        <taxon>Euteleostomi</taxon>
        <taxon>Actinopterygii</taxon>
        <taxon>Neopterygii</taxon>
        <taxon>Teleostei</taxon>
        <taxon>Anguilliformes</taxon>
        <taxon>Anguillidae</taxon>
        <taxon>Anguilla</taxon>
    </lineage>
</organism>
<sequence length="76" mass="8732">MSIKGPCISHGTQVKLMKDVISERKLKWNQAWRSSDVKKTSLSQLIPIRALLIKNAIVGVSRNTFKCRFIVAYWRS</sequence>